<dbReference type="GO" id="GO:0000245">
    <property type="term" value="P:spliceosomal complex assembly"/>
    <property type="evidence" value="ECO:0007669"/>
    <property type="project" value="InterPro"/>
</dbReference>
<dbReference type="OrthoDB" id="77463at2759"/>
<dbReference type="KEGG" id="vde:111249726"/>
<dbReference type="InterPro" id="IPR047574">
    <property type="entry name" value="AD"/>
</dbReference>
<evidence type="ECO:0000313" key="2">
    <source>
        <dbReference type="EnsemblMetazoa" id="XP_022659719"/>
    </source>
</evidence>
<dbReference type="EnsemblMetazoa" id="XM_022803984">
    <property type="protein sequence ID" value="XP_022659719"/>
    <property type="gene ID" value="LOC111249726"/>
</dbReference>
<protein>
    <recommendedName>
        <fullName evidence="1">AD domain-containing protein</fullName>
    </recommendedName>
</protein>
<dbReference type="Gene3D" id="2.30.30.100">
    <property type="match status" value="1"/>
</dbReference>
<dbReference type="Proteomes" id="UP000594260">
    <property type="component" value="Unplaced"/>
</dbReference>
<dbReference type="GO" id="GO:0000387">
    <property type="term" value="P:spliceosomal snRNP assembly"/>
    <property type="evidence" value="ECO:0007669"/>
    <property type="project" value="TreeGrafter"/>
</dbReference>
<evidence type="ECO:0000259" key="1">
    <source>
        <dbReference type="PROSITE" id="PS52001"/>
    </source>
</evidence>
<dbReference type="GeneID" id="111249726"/>
<sequence length="230" mass="25464">MRGLGVAKSFVSTHCLTRPSLVARRQTTATRSPRVLMSTSAQAVQNTVATSEGEWKKIRDDPVQLEALLFKEAIVRCEGNYCYMGVVQAIDPVSKSLIVAQLNGQKDITNLVLCMGSSIEDVFVGEGTSKHGALVQTLFKQQTKEEISPTRLNALRDHLLSHLRAHQLPVEIDLKDGETLRIAQIAYIAPPYTVKEVYCQNEIVMERITKLVEEIPPMQASTETNITLSS</sequence>
<dbReference type="GO" id="GO:0032797">
    <property type="term" value="C:SMN complex"/>
    <property type="evidence" value="ECO:0007669"/>
    <property type="project" value="TreeGrafter"/>
</dbReference>
<organism evidence="2 3">
    <name type="scientific">Varroa destructor</name>
    <name type="common">Honeybee mite</name>
    <dbReference type="NCBI Taxonomy" id="109461"/>
    <lineage>
        <taxon>Eukaryota</taxon>
        <taxon>Metazoa</taxon>
        <taxon>Ecdysozoa</taxon>
        <taxon>Arthropoda</taxon>
        <taxon>Chelicerata</taxon>
        <taxon>Arachnida</taxon>
        <taxon>Acari</taxon>
        <taxon>Parasitiformes</taxon>
        <taxon>Mesostigmata</taxon>
        <taxon>Gamasina</taxon>
        <taxon>Dermanyssoidea</taxon>
        <taxon>Varroidae</taxon>
        <taxon>Varroa</taxon>
    </lineage>
</organism>
<dbReference type="GO" id="GO:0005634">
    <property type="term" value="C:nucleus"/>
    <property type="evidence" value="ECO:0007669"/>
    <property type="project" value="InterPro"/>
</dbReference>
<dbReference type="AlphaFoldDB" id="A0A7M7K033"/>
<dbReference type="InParanoid" id="A0A7M7K033"/>
<evidence type="ECO:0000313" key="3">
    <source>
        <dbReference type="Proteomes" id="UP000594260"/>
    </source>
</evidence>
<dbReference type="RefSeq" id="XP_022659719.1">
    <property type="nucleotide sequence ID" value="XM_022803984.1"/>
</dbReference>
<dbReference type="PROSITE" id="PS52001">
    <property type="entry name" value="AD"/>
    <property type="match status" value="1"/>
</dbReference>
<accession>A0A7M7K033</accession>
<dbReference type="InterPro" id="IPR009422">
    <property type="entry name" value="Gemin6"/>
</dbReference>
<reference evidence="2" key="1">
    <citation type="submission" date="2021-01" db="UniProtKB">
        <authorList>
            <consortium name="EnsemblMetazoa"/>
        </authorList>
    </citation>
    <scope>IDENTIFICATION</scope>
</reference>
<dbReference type="PANTHER" id="PTHR14710">
    <property type="entry name" value="GEM-ASSOCIATED PROTEIN 6"/>
    <property type="match status" value="1"/>
</dbReference>
<name>A0A7M7K033_VARDE</name>
<proteinExistence type="predicted"/>
<dbReference type="PANTHER" id="PTHR14710:SF2">
    <property type="entry name" value="GEM-ASSOCIATED PROTEIN 6"/>
    <property type="match status" value="1"/>
</dbReference>
<keyword evidence="3" id="KW-1185">Reference proteome</keyword>
<feature type="domain" description="AD" evidence="1">
    <location>
        <begin position="128"/>
        <end position="220"/>
    </location>
</feature>